<evidence type="ECO:0000313" key="7">
    <source>
        <dbReference type="Proteomes" id="UP000250140"/>
    </source>
</evidence>
<dbReference type="InterPro" id="IPR007568">
    <property type="entry name" value="RTA1"/>
</dbReference>
<keyword evidence="3 5" id="KW-1133">Transmembrane helix</keyword>
<feature type="transmembrane region" description="Helical" evidence="5">
    <location>
        <begin position="260"/>
        <end position="278"/>
    </location>
</feature>
<evidence type="ECO:0000256" key="3">
    <source>
        <dbReference type="ARBA" id="ARBA00022989"/>
    </source>
</evidence>
<keyword evidence="2 5" id="KW-0812">Transmembrane</keyword>
<protein>
    <submittedName>
        <fullName evidence="6">Putative RTA1 domain protein</fullName>
    </submittedName>
</protein>
<feature type="transmembrane region" description="Helical" evidence="5">
    <location>
        <begin position="169"/>
        <end position="190"/>
    </location>
</feature>
<feature type="transmembrane region" description="Helical" evidence="5">
    <location>
        <begin position="222"/>
        <end position="240"/>
    </location>
</feature>
<keyword evidence="7" id="KW-1185">Reference proteome</keyword>
<evidence type="ECO:0000313" key="6">
    <source>
        <dbReference type="EMBL" id="OCL08160.1"/>
    </source>
</evidence>
<dbReference type="Proteomes" id="UP000250140">
    <property type="component" value="Unassembled WGS sequence"/>
</dbReference>
<accession>A0A8E2F0N8</accession>
<feature type="transmembrane region" description="Helical" evidence="5">
    <location>
        <begin position="31"/>
        <end position="51"/>
    </location>
</feature>
<dbReference type="GO" id="GO:0005886">
    <property type="term" value="C:plasma membrane"/>
    <property type="evidence" value="ECO:0007669"/>
    <property type="project" value="TreeGrafter"/>
</dbReference>
<dbReference type="GO" id="GO:0000324">
    <property type="term" value="C:fungal-type vacuole"/>
    <property type="evidence" value="ECO:0007669"/>
    <property type="project" value="TreeGrafter"/>
</dbReference>
<gene>
    <name evidence="6" type="ORF">AOQ84DRAFT_293714</name>
</gene>
<dbReference type="PANTHER" id="PTHR31465">
    <property type="entry name" value="PROTEIN RTA1-RELATED"/>
    <property type="match status" value="1"/>
</dbReference>
<reference evidence="6 7" key="1">
    <citation type="journal article" date="2016" name="Nat. Commun.">
        <title>Ectomycorrhizal ecology is imprinted in the genome of the dominant symbiotic fungus Cenococcum geophilum.</title>
        <authorList>
            <consortium name="DOE Joint Genome Institute"/>
            <person name="Peter M."/>
            <person name="Kohler A."/>
            <person name="Ohm R.A."/>
            <person name="Kuo A."/>
            <person name="Krutzmann J."/>
            <person name="Morin E."/>
            <person name="Arend M."/>
            <person name="Barry K.W."/>
            <person name="Binder M."/>
            <person name="Choi C."/>
            <person name="Clum A."/>
            <person name="Copeland A."/>
            <person name="Grisel N."/>
            <person name="Haridas S."/>
            <person name="Kipfer T."/>
            <person name="LaButti K."/>
            <person name="Lindquist E."/>
            <person name="Lipzen A."/>
            <person name="Maire R."/>
            <person name="Meier B."/>
            <person name="Mihaltcheva S."/>
            <person name="Molinier V."/>
            <person name="Murat C."/>
            <person name="Poggeler S."/>
            <person name="Quandt C.A."/>
            <person name="Sperisen C."/>
            <person name="Tritt A."/>
            <person name="Tisserant E."/>
            <person name="Crous P.W."/>
            <person name="Henrissat B."/>
            <person name="Nehls U."/>
            <person name="Egli S."/>
            <person name="Spatafora J.W."/>
            <person name="Grigoriev I.V."/>
            <person name="Martin F.M."/>
        </authorList>
    </citation>
    <scope>NUCLEOTIDE SEQUENCE [LARGE SCALE GENOMIC DNA]</scope>
    <source>
        <strain evidence="6 7">CBS 207.34</strain>
    </source>
</reference>
<feature type="transmembrane region" description="Helical" evidence="5">
    <location>
        <begin position="134"/>
        <end position="157"/>
    </location>
</feature>
<evidence type="ECO:0000256" key="2">
    <source>
        <dbReference type="ARBA" id="ARBA00022692"/>
    </source>
</evidence>
<evidence type="ECO:0000256" key="4">
    <source>
        <dbReference type="ARBA" id="ARBA00023136"/>
    </source>
</evidence>
<comment type="subcellular location">
    <subcellularLocation>
        <location evidence="1">Membrane</location>
        <topology evidence="1">Multi-pass membrane protein</topology>
    </subcellularLocation>
</comment>
<evidence type="ECO:0000256" key="1">
    <source>
        <dbReference type="ARBA" id="ARBA00004141"/>
    </source>
</evidence>
<dbReference type="AlphaFoldDB" id="A0A8E2F0N8"/>
<dbReference type="OrthoDB" id="4521223at2759"/>
<evidence type="ECO:0000256" key="5">
    <source>
        <dbReference type="SAM" id="Phobius"/>
    </source>
</evidence>
<proteinExistence type="predicted"/>
<feature type="transmembrane region" description="Helical" evidence="5">
    <location>
        <begin position="91"/>
        <end position="113"/>
    </location>
</feature>
<feature type="transmembrane region" description="Helical" evidence="5">
    <location>
        <begin position="58"/>
        <end position="76"/>
    </location>
</feature>
<sequence>MTGNSTTFDPDLCTLSTCPISEANFTYVPSLAGNVFYLSVFAVLLFIQLFLGIRYRTWGFLVGMVCGLVLEVMGYVGRVQLHYNPFPFNPFLEYLVCLTIAPAFLSASIYLCLGRIVVVYGSATSRLKPRAYSILFMSCDFVSLVLQAAGGAITATAPTGDKATMDTGINIMIAGLSMQVASLAVFIALCTDFWNRVRTSPVRVESGDKELVALRAGMRWRAFLFAMAAATITIFIRSIFRVAELSGGFNGALANNQIAFMVLEGAMLVIACTSLTALHPGPCFAGNWDRGNWSFRAQRIAGGDESEELVLKPVGQQHQGEYRSMWG</sequence>
<dbReference type="Pfam" id="PF04479">
    <property type="entry name" value="RTA1"/>
    <property type="match status" value="1"/>
</dbReference>
<name>A0A8E2F0N8_9PEZI</name>
<organism evidence="6 7">
    <name type="scientific">Glonium stellatum</name>
    <dbReference type="NCBI Taxonomy" id="574774"/>
    <lineage>
        <taxon>Eukaryota</taxon>
        <taxon>Fungi</taxon>
        <taxon>Dikarya</taxon>
        <taxon>Ascomycota</taxon>
        <taxon>Pezizomycotina</taxon>
        <taxon>Dothideomycetes</taxon>
        <taxon>Pleosporomycetidae</taxon>
        <taxon>Gloniales</taxon>
        <taxon>Gloniaceae</taxon>
        <taxon>Glonium</taxon>
    </lineage>
</organism>
<dbReference type="EMBL" id="KV749706">
    <property type="protein sequence ID" value="OCL08160.1"/>
    <property type="molecule type" value="Genomic_DNA"/>
</dbReference>
<dbReference type="PANTHER" id="PTHR31465:SF9">
    <property type="entry name" value="SPHINGOID LONG-CHAIN BASE TRANSPORTER RSB1"/>
    <property type="match status" value="1"/>
</dbReference>
<keyword evidence="4 5" id="KW-0472">Membrane</keyword>